<feature type="compositionally biased region" description="Polar residues" evidence="1">
    <location>
        <begin position="84"/>
        <end position="94"/>
    </location>
</feature>
<name>A0AA41WNY9_9GAMM</name>
<proteinExistence type="predicted"/>
<comment type="caution">
    <text evidence="2">The sequence shown here is derived from an EMBL/GenBank/DDBJ whole genome shotgun (WGS) entry which is preliminary data.</text>
</comment>
<dbReference type="Proteomes" id="UP001165292">
    <property type="component" value="Unassembled WGS sequence"/>
</dbReference>
<evidence type="ECO:0000313" key="2">
    <source>
        <dbReference type="EMBL" id="MCO7546053.1"/>
    </source>
</evidence>
<feature type="region of interest" description="Disordered" evidence="1">
    <location>
        <begin position="58"/>
        <end position="94"/>
    </location>
</feature>
<reference evidence="2" key="1">
    <citation type="submission" date="2022-06" db="EMBL/GenBank/DDBJ databases">
        <title>Detection of beta-lactamases in bacteria of animal origin.</title>
        <authorList>
            <person name="Mlynarcik P."/>
            <person name="Zdarska V."/>
            <person name="Chudobova H."/>
            <person name="Prochazkova P."/>
            <person name="Hricova K."/>
            <person name="Mezerova K."/>
            <person name="Bardon J."/>
            <person name="Dolejska M."/>
            <person name="Sukkar I."/>
            <person name="Kolar M."/>
        </authorList>
    </citation>
    <scope>NUCLEOTIDE SEQUENCE</scope>
    <source>
        <strain evidence="2">S 300-3</strain>
    </source>
</reference>
<accession>A0AA41WNY9</accession>
<dbReference type="EMBL" id="JAMYBS010000019">
    <property type="protein sequence ID" value="MCO7546053.1"/>
    <property type="molecule type" value="Genomic_DNA"/>
</dbReference>
<protein>
    <submittedName>
        <fullName evidence="2">Uncharacterized protein</fullName>
    </submittedName>
</protein>
<dbReference type="RefSeq" id="WP_181077306.1">
    <property type="nucleotide sequence ID" value="NZ_DALZWY010000580.1"/>
</dbReference>
<organism evidence="2 3">
    <name type="scientific">Stutzerimonas nitrititolerans</name>
    <dbReference type="NCBI Taxonomy" id="2482751"/>
    <lineage>
        <taxon>Bacteria</taxon>
        <taxon>Pseudomonadati</taxon>
        <taxon>Pseudomonadota</taxon>
        <taxon>Gammaproteobacteria</taxon>
        <taxon>Pseudomonadales</taxon>
        <taxon>Pseudomonadaceae</taxon>
        <taxon>Stutzerimonas</taxon>
    </lineage>
</organism>
<dbReference type="AlphaFoldDB" id="A0AA41WNY9"/>
<gene>
    <name evidence="2" type="ORF">NJF43_14945</name>
</gene>
<evidence type="ECO:0000313" key="3">
    <source>
        <dbReference type="Proteomes" id="UP001165292"/>
    </source>
</evidence>
<evidence type="ECO:0000256" key="1">
    <source>
        <dbReference type="SAM" id="MobiDB-lite"/>
    </source>
</evidence>
<sequence length="94" mass="10383">MIPASAISQPIRCARFFSAWRTGSTGFFFLTTHLPSIGTERMHGTCYRMPGGILLHGSKKGKGLNVRDRQDADEQSAERWPGAQANQYASIPSR</sequence>